<dbReference type="InterPro" id="IPR000668">
    <property type="entry name" value="Peptidase_C1A_C"/>
</dbReference>
<feature type="signal peptide" evidence="4">
    <location>
        <begin position="1"/>
        <end position="17"/>
    </location>
</feature>
<evidence type="ECO:0000256" key="1">
    <source>
        <dbReference type="ARBA" id="ARBA00008455"/>
    </source>
</evidence>
<evidence type="ECO:0000313" key="8">
    <source>
        <dbReference type="Proteomes" id="UP000332933"/>
    </source>
</evidence>
<evidence type="ECO:0000313" key="6">
    <source>
        <dbReference type="EMBL" id="KAF0718097.1"/>
    </source>
</evidence>
<dbReference type="InterPro" id="IPR038765">
    <property type="entry name" value="Papain-like_cys_pep_sf"/>
</dbReference>
<dbReference type="Pfam" id="PF00112">
    <property type="entry name" value="Peptidase_C1"/>
    <property type="match status" value="1"/>
</dbReference>
<dbReference type="Gene3D" id="3.90.70.10">
    <property type="entry name" value="Cysteine proteinases"/>
    <property type="match status" value="1"/>
</dbReference>
<protein>
    <submittedName>
        <fullName evidence="7">Aste57867_1903 protein</fullName>
    </submittedName>
</protein>
<dbReference type="EMBL" id="CAADRA010000181">
    <property type="protein sequence ID" value="VFT79110.1"/>
    <property type="molecule type" value="Genomic_DNA"/>
</dbReference>
<evidence type="ECO:0000313" key="7">
    <source>
        <dbReference type="EMBL" id="VFT79110.1"/>
    </source>
</evidence>
<reference evidence="7 8" key="1">
    <citation type="submission" date="2019-03" db="EMBL/GenBank/DDBJ databases">
        <authorList>
            <person name="Gaulin E."/>
            <person name="Dumas B."/>
        </authorList>
    </citation>
    <scope>NUCLEOTIDE SEQUENCE [LARGE SCALE GENOMIC DNA]</scope>
    <source>
        <strain evidence="7">CBS 568.67</strain>
    </source>
</reference>
<keyword evidence="4" id="KW-0732">Signal</keyword>
<dbReference type="EMBL" id="VJMH01000181">
    <property type="protein sequence ID" value="KAF0718097.1"/>
    <property type="molecule type" value="Genomic_DNA"/>
</dbReference>
<evidence type="ECO:0000259" key="5">
    <source>
        <dbReference type="SMART" id="SM00645"/>
    </source>
</evidence>
<evidence type="ECO:0000256" key="4">
    <source>
        <dbReference type="SAM" id="SignalP"/>
    </source>
</evidence>
<dbReference type="PANTHER" id="PTHR12411">
    <property type="entry name" value="CYSTEINE PROTEASE FAMILY C1-RELATED"/>
    <property type="match status" value="1"/>
</dbReference>
<dbReference type="SMART" id="SM00645">
    <property type="entry name" value="Pept_C1"/>
    <property type="match status" value="1"/>
</dbReference>
<accession>A0A485K6V9</accession>
<keyword evidence="3" id="KW-0812">Transmembrane</keyword>
<organism evidence="7 8">
    <name type="scientific">Aphanomyces stellatus</name>
    <dbReference type="NCBI Taxonomy" id="120398"/>
    <lineage>
        <taxon>Eukaryota</taxon>
        <taxon>Sar</taxon>
        <taxon>Stramenopiles</taxon>
        <taxon>Oomycota</taxon>
        <taxon>Saprolegniomycetes</taxon>
        <taxon>Saprolegniales</taxon>
        <taxon>Verrucalvaceae</taxon>
        <taxon>Aphanomyces</taxon>
    </lineage>
</organism>
<gene>
    <name evidence="7" type="primary">Aste57867_1903</name>
    <name evidence="6" type="ORF">As57867_001901</name>
    <name evidence="7" type="ORF">ASTE57867_1903</name>
</gene>
<keyword evidence="3" id="KW-1133">Transmembrane helix</keyword>
<feature type="domain" description="Peptidase C1A papain C-terminal" evidence="5">
    <location>
        <begin position="53"/>
        <end position="302"/>
    </location>
</feature>
<comment type="similarity">
    <text evidence="1">Belongs to the peptidase C1 family.</text>
</comment>
<feature type="chain" id="PRO_5033436627" evidence="4">
    <location>
        <begin position="18"/>
        <end position="452"/>
    </location>
</feature>
<keyword evidence="2" id="KW-0865">Zymogen</keyword>
<dbReference type="GO" id="GO:0008234">
    <property type="term" value="F:cysteine-type peptidase activity"/>
    <property type="evidence" value="ECO:0007669"/>
    <property type="project" value="InterPro"/>
</dbReference>
<dbReference type="SUPFAM" id="SSF54001">
    <property type="entry name" value="Cysteine proteinases"/>
    <property type="match status" value="1"/>
</dbReference>
<sequence length="452" mass="49742">MAILLPVLAAALAVVAAASSSESKKACKCNRTFKDRAHPRDVTHEYLPIEDGLPASLDWCERGMCTSSWNQHIPQYCGSCFAHGALSTANDRIKIMNHKKGFKGPDVMLGRQSFLNCAPGHGLSDGCGGGEPSDVFEFMRVYGLPDETCLPYNATDYSKYLNTSNGTCPPEGYCINCMYSPESPDKATCFPVKNVVRYRAQSYGRVVGEAAMIKELQRGPITCGIACSRQFDWNYTAGVFWDKTNFTEIDHDVEIVGYGEEDGVKYWHARNSWGTYWGENGFFKIVRGINNLAIESDCHYVVPDVSDEELVWDVKPAYGGSIYGIRPFNDAKLAKLHHKAQNTSDIAWNADPQSSHELDAPKDDGDVIVAPPKVEEDKPKIEETKPKVEEGKPKVEEGKVKEANLFAQEPVPVTTLSSTKTAFAFVGVGAIVVAAALLVAAKHRQSRYQHIA</sequence>
<evidence type="ECO:0000256" key="3">
    <source>
        <dbReference type="SAM" id="Phobius"/>
    </source>
</evidence>
<dbReference type="InterPro" id="IPR013128">
    <property type="entry name" value="Peptidase_C1A"/>
</dbReference>
<dbReference type="Proteomes" id="UP000332933">
    <property type="component" value="Unassembled WGS sequence"/>
</dbReference>
<keyword evidence="8" id="KW-1185">Reference proteome</keyword>
<keyword evidence="3" id="KW-0472">Membrane</keyword>
<feature type="transmembrane region" description="Helical" evidence="3">
    <location>
        <begin position="422"/>
        <end position="441"/>
    </location>
</feature>
<reference evidence="6" key="2">
    <citation type="submission" date="2019-06" db="EMBL/GenBank/DDBJ databases">
        <title>Genomics analysis of Aphanomyces spp. identifies a new class of oomycete effector associated with host adaptation.</title>
        <authorList>
            <person name="Gaulin E."/>
        </authorList>
    </citation>
    <scope>NUCLEOTIDE SEQUENCE</scope>
    <source>
        <strain evidence="6">CBS 578.67</strain>
    </source>
</reference>
<dbReference type="OrthoDB" id="190265at2759"/>
<evidence type="ECO:0000256" key="2">
    <source>
        <dbReference type="ARBA" id="ARBA00023145"/>
    </source>
</evidence>
<proteinExistence type="inferred from homology"/>
<name>A0A485K6V9_9STRA</name>
<dbReference type="FunFam" id="3.90.70.10:FF:000117">
    <property type="entry name" value="Probable papain cysteine protease"/>
    <property type="match status" value="1"/>
</dbReference>
<dbReference type="AlphaFoldDB" id="A0A485K6V9"/>
<dbReference type="GO" id="GO:0006508">
    <property type="term" value="P:proteolysis"/>
    <property type="evidence" value="ECO:0007669"/>
    <property type="project" value="InterPro"/>
</dbReference>